<feature type="compositionally biased region" description="Basic and acidic residues" evidence="1">
    <location>
        <begin position="63"/>
        <end position="83"/>
    </location>
</feature>
<evidence type="ECO:0000256" key="1">
    <source>
        <dbReference type="SAM" id="MobiDB-lite"/>
    </source>
</evidence>
<name>X1BQR3_9ZZZZ</name>
<feature type="non-terminal residue" evidence="2">
    <location>
        <position position="1"/>
    </location>
</feature>
<dbReference type="EMBL" id="BART01015592">
    <property type="protein sequence ID" value="GAG86483.1"/>
    <property type="molecule type" value="Genomic_DNA"/>
</dbReference>
<reference evidence="2" key="1">
    <citation type="journal article" date="2014" name="Front. Microbiol.">
        <title>High frequency of phylogenetically diverse reductive dehalogenase-homologous genes in deep subseafloor sedimentary metagenomes.</title>
        <authorList>
            <person name="Kawai M."/>
            <person name="Futagami T."/>
            <person name="Toyoda A."/>
            <person name="Takaki Y."/>
            <person name="Nishi S."/>
            <person name="Hori S."/>
            <person name="Arai W."/>
            <person name="Tsubouchi T."/>
            <person name="Morono Y."/>
            <person name="Uchiyama I."/>
            <person name="Ito T."/>
            <person name="Fujiyama A."/>
            <person name="Inagaki F."/>
            <person name="Takami H."/>
        </authorList>
    </citation>
    <scope>NUCLEOTIDE SEQUENCE</scope>
    <source>
        <strain evidence="2">Expedition CK06-06</strain>
    </source>
</reference>
<dbReference type="AlphaFoldDB" id="X1BQR3"/>
<proteinExistence type="predicted"/>
<organism evidence="2">
    <name type="scientific">marine sediment metagenome</name>
    <dbReference type="NCBI Taxonomy" id="412755"/>
    <lineage>
        <taxon>unclassified sequences</taxon>
        <taxon>metagenomes</taxon>
        <taxon>ecological metagenomes</taxon>
    </lineage>
</organism>
<protein>
    <submittedName>
        <fullName evidence="2">Uncharacterized protein</fullName>
    </submittedName>
</protein>
<sequence length="133" mass="15563">NQINEIQADEDYQNPVVQEMWTKYTSTPNFQMKMQSGVPMTSEYNKLVRTYYRQIATRSHDTIKGLTEQKEKTPFVESGDTRETPSQVPIDERKESAHKIDKQRREGTVSSDDALHKLVDTFLPKTDPIWRKE</sequence>
<gene>
    <name evidence="2" type="ORF">S01H4_30240</name>
</gene>
<comment type="caution">
    <text evidence="2">The sequence shown here is derived from an EMBL/GenBank/DDBJ whole genome shotgun (WGS) entry which is preliminary data.</text>
</comment>
<evidence type="ECO:0000313" key="2">
    <source>
        <dbReference type="EMBL" id="GAG86483.1"/>
    </source>
</evidence>
<feature type="compositionally biased region" description="Basic and acidic residues" evidence="1">
    <location>
        <begin position="90"/>
        <end position="111"/>
    </location>
</feature>
<accession>X1BQR3</accession>
<feature type="region of interest" description="Disordered" evidence="1">
    <location>
        <begin position="63"/>
        <end position="111"/>
    </location>
</feature>